<sequence length="60" mass="6551">MNTEHSHPHIHSATVDRSNPAAPKRTFAKRILDNGRRLRKRIGVVLGLGMGVAALVIALE</sequence>
<comment type="caution">
    <text evidence="3">The sequence shown here is derived from an EMBL/GenBank/DDBJ whole genome shotgun (WGS) entry which is preliminary data.</text>
</comment>
<evidence type="ECO:0000256" key="2">
    <source>
        <dbReference type="SAM" id="Phobius"/>
    </source>
</evidence>
<dbReference type="RefSeq" id="WP_379679560.1">
    <property type="nucleotide sequence ID" value="NZ_JBHLWP010000011.1"/>
</dbReference>
<feature type="region of interest" description="Disordered" evidence="1">
    <location>
        <begin position="1"/>
        <end position="24"/>
    </location>
</feature>
<keyword evidence="2" id="KW-0812">Transmembrane</keyword>
<dbReference type="EMBL" id="JBHLWP010000011">
    <property type="protein sequence ID" value="MFC0252743.1"/>
    <property type="molecule type" value="Genomic_DNA"/>
</dbReference>
<protein>
    <submittedName>
        <fullName evidence="3">Uncharacterized protein</fullName>
    </submittedName>
</protein>
<evidence type="ECO:0000313" key="3">
    <source>
        <dbReference type="EMBL" id="MFC0252743.1"/>
    </source>
</evidence>
<name>A0ABV6FGT9_9BURK</name>
<keyword evidence="4" id="KW-1185">Reference proteome</keyword>
<organism evidence="3 4">
    <name type="scientific">Massilia consociata</name>
    <dbReference type="NCBI Taxonomy" id="760117"/>
    <lineage>
        <taxon>Bacteria</taxon>
        <taxon>Pseudomonadati</taxon>
        <taxon>Pseudomonadota</taxon>
        <taxon>Betaproteobacteria</taxon>
        <taxon>Burkholderiales</taxon>
        <taxon>Oxalobacteraceae</taxon>
        <taxon>Telluria group</taxon>
        <taxon>Massilia</taxon>
    </lineage>
</organism>
<gene>
    <name evidence="3" type="ORF">ACFFJK_12670</name>
</gene>
<dbReference type="Proteomes" id="UP001589773">
    <property type="component" value="Unassembled WGS sequence"/>
</dbReference>
<keyword evidence="2" id="KW-0472">Membrane</keyword>
<feature type="transmembrane region" description="Helical" evidence="2">
    <location>
        <begin position="42"/>
        <end position="59"/>
    </location>
</feature>
<reference evidence="3 4" key="1">
    <citation type="submission" date="2024-09" db="EMBL/GenBank/DDBJ databases">
        <authorList>
            <person name="Sun Q."/>
            <person name="Mori K."/>
        </authorList>
    </citation>
    <scope>NUCLEOTIDE SEQUENCE [LARGE SCALE GENOMIC DNA]</scope>
    <source>
        <strain evidence="3 4">CCM 7792</strain>
    </source>
</reference>
<accession>A0ABV6FGT9</accession>
<keyword evidence="2" id="KW-1133">Transmembrane helix</keyword>
<evidence type="ECO:0000256" key="1">
    <source>
        <dbReference type="SAM" id="MobiDB-lite"/>
    </source>
</evidence>
<proteinExistence type="predicted"/>
<evidence type="ECO:0000313" key="4">
    <source>
        <dbReference type="Proteomes" id="UP001589773"/>
    </source>
</evidence>